<proteinExistence type="predicted"/>
<feature type="signal peptide" evidence="2">
    <location>
        <begin position="1"/>
        <end position="23"/>
    </location>
</feature>
<gene>
    <name evidence="3" type="ORF">ACFHYQ_28985</name>
</gene>
<dbReference type="RefSeq" id="WP_394304328.1">
    <property type="nucleotide sequence ID" value="NZ_JBHMQT010000072.1"/>
</dbReference>
<feature type="compositionally biased region" description="Basic and acidic residues" evidence="1">
    <location>
        <begin position="137"/>
        <end position="157"/>
    </location>
</feature>
<evidence type="ECO:0000256" key="1">
    <source>
        <dbReference type="SAM" id="MobiDB-lite"/>
    </source>
</evidence>
<feature type="region of interest" description="Disordered" evidence="1">
    <location>
        <begin position="26"/>
        <end position="45"/>
    </location>
</feature>
<dbReference type="EMBL" id="JBHMQT010000072">
    <property type="protein sequence ID" value="MFC0866335.1"/>
    <property type="molecule type" value="Genomic_DNA"/>
</dbReference>
<feature type="region of interest" description="Disordered" evidence="1">
    <location>
        <begin position="117"/>
        <end position="205"/>
    </location>
</feature>
<keyword evidence="4" id="KW-1185">Reference proteome</keyword>
<evidence type="ECO:0000313" key="4">
    <source>
        <dbReference type="Proteomes" id="UP001589870"/>
    </source>
</evidence>
<sequence length="205" mass="22174">MLVCTAAASLIAVLLAGPPPVPAVQEPARTAGPSAAGATPLTGNGVPVGNGTPNGNGAPMGNRIPAGNMPQSEPKARHIVQVGKDGVPKEIFVVPLPIDASGMPAAPVTIPNFGFQNFQTSAAPPRHKKGRRTAPQWRDRNWDRAWEHRREQDGKRAEHGKKRHGKRAHGKRAHGKRAERVERGRHGRHGKRDRPHRGRAARHRR</sequence>
<dbReference type="Proteomes" id="UP001589870">
    <property type="component" value="Unassembled WGS sequence"/>
</dbReference>
<name>A0ABV6UDT3_9ACTN</name>
<feature type="compositionally biased region" description="Basic residues" evidence="1">
    <location>
        <begin position="185"/>
        <end position="205"/>
    </location>
</feature>
<accession>A0ABV6UDT3</accession>
<evidence type="ECO:0000313" key="3">
    <source>
        <dbReference type="EMBL" id="MFC0866335.1"/>
    </source>
</evidence>
<protein>
    <submittedName>
        <fullName evidence="3">Uncharacterized protein</fullName>
    </submittedName>
</protein>
<feature type="compositionally biased region" description="Basic residues" evidence="1">
    <location>
        <begin position="158"/>
        <end position="175"/>
    </location>
</feature>
<feature type="chain" id="PRO_5045808964" evidence="2">
    <location>
        <begin position="24"/>
        <end position="205"/>
    </location>
</feature>
<comment type="caution">
    <text evidence="3">The sequence shown here is derived from an EMBL/GenBank/DDBJ whole genome shotgun (WGS) entry which is preliminary data.</text>
</comment>
<evidence type="ECO:0000256" key="2">
    <source>
        <dbReference type="SAM" id="SignalP"/>
    </source>
</evidence>
<reference evidence="3 4" key="1">
    <citation type="submission" date="2024-09" db="EMBL/GenBank/DDBJ databases">
        <authorList>
            <person name="Sun Q."/>
            <person name="Mori K."/>
        </authorList>
    </citation>
    <scope>NUCLEOTIDE SEQUENCE [LARGE SCALE GENOMIC DNA]</scope>
    <source>
        <strain evidence="3 4">TBRC 1851</strain>
    </source>
</reference>
<organism evidence="3 4">
    <name type="scientific">Sphaerimonospora cavernae</name>
    <dbReference type="NCBI Taxonomy" id="1740611"/>
    <lineage>
        <taxon>Bacteria</taxon>
        <taxon>Bacillati</taxon>
        <taxon>Actinomycetota</taxon>
        <taxon>Actinomycetes</taxon>
        <taxon>Streptosporangiales</taxon>
        <taxon>Streptosporangiaceae</taxon>
        <taxon>Sphaerimonospora</taxon>
    </lineage>
</organism>
<keyword evidence="2" id="KW-0732">Signal</keyword>